<accession>A0A915K1S6</accession>
<evidence type="ECO:0000313" key="1">
    <source>
        <dbReference type="Proteomes" id="UP000887565"/>
    </source>
</evidence>
<protein>
    <submittedName>
        <fullName evidence="2">Uncharacterized protein</fullName>
    </submittedName>
</protein>
<proteinExistence type="predicted"/>
<dbReference type="WBParaSite" id="nRc.2.0.1.t31778-RA">
    <property type="protein sequence ID" value="nRc.2.0.1.t31778-RA"/>
    <property type="gene ID" value="nRc.2.0.1.g31778"/>
</dbReference>
<name>A0A915K1S6_ROMCU</name>
<organism evidence="1 2">
    <name type="scientific">Romanomermis culicivorax</name>
    <name type="common">Nematode worm</name>
    <dbReference type="NCBI Taxonomy" id="13658"/>
    <lineage>
        <taxon>Eukaryota</taxon>
        <taxon>Metazoa</taxon>
        <taxon>Ecdysozoa</taxon>
        <taxon>Nematoda</taxon>
        <taxon>Enoplea</taxon>
        <taxon>Dorylaimia</taxon>
        <taxon>Mermithida</taxon>
        <taxon>Mermithoidea</taxon>
        <taxon>Mermithidae</taxon>
        <taxon>Romanomermis</taxon>
    </lineage>
</organism>
<keyword evidence="1" id="KW-1185">Reference proteome</keyword>
<dbReference type="Proteomes" id="UP000887565">
    <property type="component" value="Unplaced"/>
</dbReference>
<sequence>MHSTHKRWRKTGQQKVEEKFFVRTLGAKVTDAEAGAYLHGSHLPREAFLDIGIWLIWCEEIGLLIPKLHLGPIGAPGGIENVKENGSGGGLLDDVLGLVVKFSFSVLASGSEKSIKGVGLPS</sequence>
<evidence type="ECO:0000313" key="2">
    <source>
        <dbReference type="WBParaSite" id="nRc.2.0.1.t31778-RA"/>
    </source>
</evidence>
<reference evidence="2" key="1">
    <citation type="submission" date="2022-11" db="UniProtKB">
        <authorList>
            <consortium name="WormBaseParasite"/>
        </authorList>
    </citation>
    <scope>IDENTIFICATION</scope>
</reference>
<dbReference type="AlphaFoldDB" id="A0A915K1S6"/>